<dbReference type="EMBL" id="FN649760">
    <property type="protein sequence ID" value="CBJ30456.1"/>
    <property type="molecule type" value="Genomic_DNA"/>
</dbReference>
<organism evidence="3 4">
    <name type="scientific">Ectocarpus siliculosus</name>
    <name type="common">Brown alga</name>
    <name type="synonym">Conferva siliculosa</name>
    <dbReference type="NCBI Taxonomy" id="2880"/>
    <lineage>
        <taxon>Eukaryota</taxon>
        <taxon>Sar</taxon>
        <taxon>Stramenopiles</taxon>
        <taxon>Ochrophyta</taxon>
        <taxon>PX clade</taxon>
        <taxon>Phaeophyceae</taxon>
        <taxon>Ectocarpales</taxon>
        <taxon>Ectocarpaceae</taxon>
        <taxon>Ectocarpus</taxon>
    </lineage>
</organism>
<feature type="chain" id="PRO_5003095745" evidence="2">
    <location>
        <begin position="19"/>
        <end position="218"/>
    </location>
</feature>
<keyword evidence="2" id="KW-0732">Signal</keyword>
<sequence length="218" mass="24536">MKFFMAVTLLGLAWAATANPEEEHMERKLKTAEMVGHMNRHLRDAGEGRLSRKEATQLKRQAREEELESKKASKESGKEAMRAEKMRRAAEHLADHHHQHLHMKPERRGQKHSPDSAKNMQQKKSLQKLARDMSHGFDPAAVHEAMGRRPPGARETAHEPHASARTGHQVPHSRRKKLNPADVKKAQHNLAKAAHAMHKAGHEDAQVDAAEPAKDGEE</sequence>
<reference evidence="3 4" key="1">
    <citation type="journal article" date="2010" name="Nature">
        <title>The Ectocarpus genome and the independent evolution of multicellularity in brown algae.</title>
        <authorList>
            <person name="Cock J.M."/>
            <person name="Sterck L."/>
            <person name="Rouze P."/>
            <person name="Scornet D."/>
            <person name="Allen A.E."/>
            <person name="Amoutzias G."/>
            <person name="Anthouard V."/>
            <person name="Artiguenave F."/>
            <person name="Aury J.M."/>
            <person name="Badger J.H."/>
            <person name="Beszteri B."/>
            <person name="Billiau K."/>
            <person name="Bonnet E."/>
            <person name="Bothwell J.H."/>
            <person name="Bowler C."/>
            <person name="Boyen C."/>
            <person name="Brownlee C."/>
            <person name="Carrano C.J."/>
            <person name="Charrier B."/>
            <person name="Cho G.Y."/>
            <person name="Coelho S.M."/>
            <person name="Collen J."/>
            <person name="Corre E."/>
            <person name="Da Silva C."/>
            <person name="Delage L."/>
            <person name="Delaroque N."/>
            <person name="Dittami S.M."/>
            <person name="Doulbeau S."/>
            <person name="Elias M."/>
            <person name="Farnham G."/>
            <person name="Gachon C.M."/>
            <person name="Gschloessl B."/>
            <person name="Heesch S."/>
            <person name="Jabbari K."/>
            <person name="Jubin C."/>
            <person name="Kawai H."/>
            <person name="Kimura K."/>
            <person name="Kloareg B."/>
            <person name="Kupper F.C."/>
            <person name="Lang D."/>
            <person name="Le Bail A."/>
            <person name="Leblanc C."/>
            <person name="Lerouge P."/>
            <person name="Lohr M."/>
            <person name="Lopez P.J."/>
            <person name="Martens C."/>
            <person name="Maumus F."/>
            <person name="Michel G."/>
            <person name="Miranda-Saavedra D."/>
            <person name="Morales J."/>
            <person name="Moreau H."/>
            <person name="Motomura T."/>
            <person name="Nagasato C."/>
            <person name="Napoli C.A."/>
            <person name="Nelson D.R."/>
            <person name="Nyvall-Collen P."/>
            <person name="Peters A.F."/>
            <person name="Pommier C."/>
            <person name="Potin P."/>
            <person name="Poulain J."/>
            <person name="Quesneville H."/>
            <person name="Read B."/>
            <person name="Rensing S.A."/>
            <person name="Ritter A."/>
            <person name="Rousvoal S."/>
            <person name="Samanta M."/>
            <person name="Samson G."/>
            <person name="Schroeder D.C."/>
            <person name="Segurens B."/>
            <person name="Strittmatter M."/>
            <person name="Tonon T."/>
            <person name="Tregear J.W."/>
            <person name="Valentin K."/>
            <person name="von Dassow P."/>
            <person name="Yamagishi T."/>
            <person name="Van de Peer Y."/>
            <person name="Wincker P."/>
        </authorList>
    </citation>
    <scope>NUCLEOTIDE SEQUENCE [LARGE SCALE GENOMIC DNA]</scope>
    <source>
        <strain evidence="4">Ec32 / CCAP1310/4</strain>
    </source>
</reference>
<dbReference type="AlphaFoldDB" id="D7FPJ9"/>
<evidence type="ECO:0000256" key="2">
    <source>
        <dbReference type="SAM" id="SignalP"/>
    </source>
</evidence>
<feature type="compositionally biased region" description="Basic and acidic residues" evidence="1">
    <location>
        <begin position="200"/>
        <end position="218"/>
    </location>
</feature>
<feature type="compositionally biased region" description="Basic and acidic residues" evidence="1">
    <location>
        <begin position="103"/>
        <end position="115"/>
    </location>
</feature>
<accession>D7FPJ9</accession>
<keyword evidence="4" id="KW-1185">Reference proteome</keyword>
<feature type="compositionally biased region" description="Basic and acidic residues" evidence="1">
    <location>
        <begin position="42"/>
        <end position="96"/>
    </location>
</feature>
<gene>
    <name evidence="3" type="ORF">Esi_0193_0028</name>
</gene>
<evidence type="ECO:0000313" key="3">
    <source>
        <dbReference type="EMBL" id="CBJ30456.1"/>
    </source>
</evidence>
<dbReference type="Proteomes" id="UP000002630">
    <property type="component" value="Unassembled WGS sequence"/>
</dbReference>
<feature type="region of interest" description="Disordered" evidence="1">
    <location>
        <begin position="42"/>
        <end position="130"/>
    </location>
</feature>
<evidence type="ECO:0000256" key="1">
    <source>
        <dbReference type="SAM" id="MobiDB-lite"/>
    </source>
</evidence>
<dbReference type="InParanoid" id="D7FPJ9"/>
<name>D7FPJ9_ECTSI</name>
<protein>
    <submittedName>
        <fullName evidence="3">Uncharacterized protein</fullName>
    </submittedName>
</protein>
<feature type="signal peptide" evidence="2">
    <location>
        <begin position="1"/>
        <end position="18"/>
    </location>
</feature>
<evidence type="ECO:0000313" key="4">
    <source>
        <dbReference type="Proteomes" id="UP000002630"/>
    </source>
</evidence>
<feature type="region of interest" description="Disordered" evidence="1">
    <location>
        <begin position="143"/>
        <end position="218"/>
    </location>
</feature>
<proteinExistence type="predicted"/>